<name>A0A3M6QS81_9BURK</name>
<dbReference type="PANTHER" id="PTHR34501">
    <property type="entry name" value="PROTEIN YDDL-RELATED"/>
    <property type="match status" value="1"/>
</dbReference>
<dbReference type="InterPro" id="IPR023614">
    <property type="entry name" value="Porin_dom_sf"/>
</dbReference>
<dbReference type="InterPro" id="IPR050298">
    <property type="entry name" value="Gram-neg_bact_OMP"/>
</dbReference>
<dbReference type="SUPFAM" id="SSF56935">
    <property type="entry name" value="Porins"/>
    <property type="match status" value="1"/>
</dbReference>
<dbReference type="RefSeq" id="WP_122229581.1">
    <property type="nucleotide sequence ID" value="NZ_RDQO01000003.1"/>
</dbReference>
<dbReference type="OrthoDB" id="6975458at2"/>
<feature type="domain" description="Porin" evidence="12">
    <location>
        <begin position="14"/>
        <end position="308"/>
    </location>
</feature>
<keyword evidence="14" id="KW-1185">Reference proteome</keyword>
<dbReference type="GO" id="GO:0009279">
    <property type="term" value="C:cell outer membrane"/>
    <property type="evidence" value="ECO:0007669"/>
    <property type="project" value="UniProtKB-SubCell"/>
</dbReference>
<keyword evidence="4" id="KW-1134">Transmembrane beta strand</keyword>
<keyword evidence="3" id="KW-0813">Transport</keyword>
<keyword evidence="7" id="KW-0406">Ion transport</keyword>
<keyword evidence="9" id="KW-0472">Membrane</keyword>
<evidence type="ECO:0000256" key="6">
    <source>
        <dbReference type="ARBA" id="ARBA00022729"/>
    </source>
</evidence>
<evidence type="ECO:0000256" key="10">
    <source>
        <dbReference type="ARBA" id="ARBA00023237"/>
    </source>
</evidence>
<keyword evidence="10" id="KW-0998">Cell outer membrane</keyword>
<evidence type="ECO:0000256" key="1">
    <source>
        <dbReference type="ARBA" id="ARBA00004571"/>
    </source>
</evidence>
<dbReference type="Pfam" id="PF13609">
    <property type="entry name" value="Porin_4"/>
    <property type="match status" value="1"/>
</dbReference>
<dbReference type="CDD" id="cd00342">
    <property type="entry name" value="gram_neg_porins"/>
    <property type="match status" value="1"/>
</dbReference>
<dbReference type="PANTHER" id="PTHR34501:SF9">
    <property type="entry name" value="MAJOR OUTER MEMBRANE PROTEIN P.IA"/>
    <property type="match status" value="1"/>
</dbReference>
<proteinExistence type="predicted"/>
<evidence type="ECO:0000256" key="9">
    <source>
        <dbReference type="ARBA" id="ARBA00023136"/>
    </source>
</evidence>
<dbReference type="EMBL" id="RDQO01000003">
    <property type="protein sequence ID" value="RMX05886.1"/>
    <property type="molecule type" value="Genomic_DNA"/>
</dbReference>
<dbReference type="Gene3D" id="2.40.160.10">
    <property type="entry name" value="Porin"/>
    <property type="match status" value="1"/>
</dbReference>
<protein>
    <submittedName>
        <fullName evidence="13">Porin</fullName>
    </submittedName>
</protein>
<dbReference type="InterPro" id="IPR033900">
    <property type="entry name" value="Gram_neg_porin_domain"/>
</dbReference>
<comment type="subunit">
    <text evidence="2">Homotrimer.</text>
</comment>
<keyword evidence="5" id="KW-0812">Transmembrane</keyword>
<feature type="signal peptide" evidence="11">
    <location>
        <begin position="1"/>
        <end position="26"/>
    </location>
</feature>
<dbReference type="GO" id="GO:0046930">
    <property type="term" value="C:pore complex"/>
    <property type="evidence" value="ECO:0007669"/>
    <property type="project" value="UniProtKB-KW"/>
</dbReference>
<dbReference type="GO" id="GO:0006811">
    <property type="term" value="P:monoatomic ion transport"/>
    <property type="evidence" value="ECO:0007669"/>
    <property type="project" value="UniProtKB-KW"/>
</dbReference>
<evidence type="ECO:0000313" key="14">
    <source>
        <dbReference type="Proteomes" id="UP000278006"/>
    </source>
</evidence>
<evidence type="ECO:0000259" key="12">
    <source>
        <dbReference type="Pfam" id="PF13609"/>
    </source>
</evidence>
<keyword evidence="6 11" id="KW-0732">Signal</keyword>
<evidence type="ECO:0000313" key="13">
    <source>
        <dbReference type="EMBL" id="RMX05886.1"/>
    </source>
</evidence>
<evidence type="ECO:0000256" key="7">
    <source>
        <dbReference type="ARBA" id="ARBA00023065"/>
    </source>
</evidence>
<accession>A0A3M6QS81</accession>
<comment type="subcellular location">
    <subcellularLocation>
        <location evidence="1">Cell outer membrane</location>
        <topology evidence="1">Multi-pass membrane protein</topology>
    </subcellularLocation>
</comment>
<keyword evidence="8" id="KW-0626">Porin</keyword>
<organism evidence="13 14">
    <name type="scientific">Corticibacter populi</name>
    <dbReference type="NCBI Taxonomy" id="1550736"/>
    <lineage>
        <taxon>Bacteria</taxon>
        <taxon>Pseudomonadati</taxon>
        <taxon>Pseudomonadota</taxon>
        <taxon>Betaproteobacteria</taxon>
        <taxon>Burkholderiales</taxon>
        <taxon>Comamonadaceae</taxon>
        <taxon>Corticibacter</taxon>
    </lineage>
</organism>
<comment type="caution">
    <text evidence="13">The sequence shown here is derived from an EMBL/GenBank/DDBJ whole genome shotgun (WGS) entry which is preliminary data.</text>
</comment>
<evidence type="ECO:0000256" key="2">
    <source>
        <dbReference type="ARBA" id="ARBA00011233"/>
    </source>
</evidence>
<evidence type="ECO:0000256" key="3">
    <source>
        <dbReference type="ARBA" id="ARBA00022448"/>
    </source>
</evidence>
<dbReference type="AlphaFoldDB" id="A0A3M6QS81"/>
<gene>
    <name evidence="13" type="ORF">D8I35_12090</name>
</gene>
<dbReference type="InterPro" id="IPR002299">
    <property type="entry name" value="Porin_Neis"/>
</dbReference>
<dbReference type="PRINTS" id="PR00184">
    <property type="entry name" value="NEISSPPORIN"/>
</dbReference>
<evidence type="ECO:0000256" key="5">
    <source>
        <dbReference type="ARBA" id="ARBA00022692"/>
    </source>
</evidence>
<evidence type="ECO:0000256" key="4">
    <source>
        <dbReference type="ARBA" id="ARBA00022452"/>
    </source>
</evidence>
<sequence length="324" mass="34374">MKKSISQTAALSFVAALALVPLASVAQSSVTLYGRVDLGLRYDSSEDASGQKYGTRMATGTNSALGFKGSEDLGGNTKVFFQLEHRLNAADGSAANPDSFFTEIAVLGISGDWGTLRMGRSDGPFWYGPGADAFYGDYVGGRGERRAGADDKFNSGVMYWTPELAGFQVLVGTTLTDRASINGVKPKHPLAATLLYKAGAFSGSLGYVKRFNEDAAIGGSASYDFGVLQAFLSAAHNDGEGLAGISTGERTTATIGAGIPVSAVASVRVKYNYDDNQDIKTQHAGLGYWYSLSKRTKLYTTASYQKTEHLKSTRALDIGLLHDF</sequence>
<evidence type="ECO:0000256" key="8">
    <source>
        <dbReference type="ARBA" id="ARBA00023114"/>
    </source>
</evidence>
<feature type="chain" id="PRO_5017959003" evidence="11">
    <location>
        <begin position="27"/>
        <end position="324"/>
    </location>
</feature>
<evidence type="ECO:0000256" key="11">
    <source>
        <dbReference type="SAM" id="SignalP"/>
    </source>
</evidence>
<dbReference type="GO" id="GO:0015288">
    <property type="term" value="F:porin activity"/>
    <property type="evidence" value="ECO:0007669"/>
    <property type="project" value="UniProtKB-KW"/>
</dbReference>
<dbReference type="Proteomes" id="UP000278006">
    <property type="component" value="Unassembled WGS sequence"/>
</dbReference>
<reference evidence="13 14" key="1">
    <citation type="submission" date="2018-10" db="EMBL/GenBank/DDBJ databases">
        <title>Draft genome of Cortibacter populi DSM10536.</title>
        <authorList>
            <person name="Bernier A.-M."/>
            <person name="Bernard K."/>
        </authorList>
    </citation>
    <scope>NUCLEOTIDE SEQUENCE [LARGE SCALE GENOMIC DNA]</scope>
    <source>
        <strain evidence="13 14">DSM 105136</strain>
    </source>
</reference>